<dbReference type="PANTHER" id="PTHR11475">
    <property type="entry name" value="OXIDASE/PEROXIDASE"/>
    <property type="match status" value="1"/>
</dbReference>
<dbReference type="InterPro" id="IPR019791">
    <property type="entry name" value="Haem_peroxidase_animal"/>
</dbReference>
<reference evidence="2" key="1">
    <citation type="journal article" date="2013" name="Science">
        <title>Comparative analysis of bat genomes provides insight into the evolution of flight and immunity.</title>
        <authorList>
            <person name="Zhang G."/>
            <person name="Cowled C."/>
            <person name="Shi Z."/>
            <person name="Huang Z."/>
            <person name="Bishop-Lilly K.A."/>
            <person name="Fang X."/>
            <person name="Wynne J.W."/>
            <person name="Xiong Z."/>
            <person name="Baker M.L."/>
            <person name="Zhao W."/>
            <person name="Tachedjian M."/>
            <person name="Zhu Y."/>
            <person name="Zhou P."/>
            <person name="Jiang X."/>
            <person name="Ng J."/>
            <person name="Yang L."/>
            <person name="Wu L."/>
            <person name="Xiao J."/>
            <person name="Feng Y."/>
            <person name="Chen Y."/>
            <person name="Sun X."/>
            <person name="Zhang Y."/>
            <person name="Marsh G.A."/>
            <person name="Crameri G."/>
            <person name="Broder C.C."/>
            <person name="Frey K.G."/>
            <person name="Wang L.F."/>
            <person name="Wang J."/>
        </authorList>
    </citation>
    <scope>NUCLEOTIDE SEQUENCE [LARGE SCALE GENOMIC DNA]</scope>
</reference>
<dbReference type="InterPro" id="IPR037120">
    <property type="entry name" value="Haem_peroxidase_sf_animal"/>
</dbReference>
<name>L5KT37_PTEAL</name>
<dbReference type="PRINTS" id="PR00457">
    <property type="entry name" value="ANPEROXIDASE"/>
</dbReference>
<dbReference type="PANTHER" id="PTHR11475:SF60">
    <property type="entry name" value="THYROID PEROXIDASE"/>
    <property type="match status" value="1"/>
</dbReference>
<keyword evidence="1" id="KW-0560">Oxidoreductase</keyword>
<dbReference type="PROSITE" id="PS50292">
    <property type="entry name" value="PEROXIDASE_3"/>
    <property type="match status" value="1"/>
</dbReference>
<dbReference type="Pfam" id="PF03098">
    <property type="entry name" value="An_peroxidase"/>
    <property type="match status" value="1"/>
</dbReference>
<accession>L5KT37</accession>
<dbReference type="InParanoid" id="L5KT37"/>
<dbReference type="Proteomes" id="UP000010552">
    <property type="component" value="Unassembled WGS sequence"/>
</dbReference>
<evidence type="ECO:0000313" key="1">
    <source>
        <dbReference type="EMBL" id="ELK13948.1"/>
    </source>
</evidence>
<keyword evidence="1" id="KW-0575">Peroxidase</keyword>
<sequence>MRALACFCRDHPRWGASNTALARWLPPVYEDGISEPRGWNPHFLYHGVPLPPVREVTRQVIEVSNEAVTEDDQYTDMLMAWGQYIGHDIAFTPQSVSEAPFGGGADCQLTCENRNPCFPIQIITLRDYVPSILGPEAFGQHVGPYKGYDPTVDPTVSNVFSTAAFRFGHTTVHPVVRRLNASFQEQPGLPPLSLQDAFFSPWRLLKEGTPATLLSLPPQGGAWPP</sequence>
<dbReference type="Gene3D" id="1.10.640.10">
    <property type="entry name" value="Haem peroxidase domain superfamily, animal type"/>
    <property type="match status" value="2"/>
</dbReference>
<dbReference type="SUPFAM" id="SSF48113">
    <property type="entry name" value="Heme-dependent peroxidases"/>
    <property type="match status" value="1"/>
</dbReference>
<gene>
    <name evidence="1" type="ORF">PAL_GLEAN10020047</name>
</gene>
<organism evidence="1 2">
    <name type="scientific">Pteropus alecto</name>
    <name type="common">Black flying fox</name>
    <dbReference type="NCBI Taxonomy" id="9402"/>
    <lineage>
        <taxon>Eukaryota</taxon>
        <taxon>Metazoa</taxon>
        <taxon>Chordata</taxon>
        <taxon>Craniata</taxon>
        <taxon>Vertebrata</taxon>
        <taxon>Euteleostomi</taxon>
        <taxon>Mammalia</taxon>
        <taxon>Eutheria</taxon>
        <taxon>Laurasiatheria</taxon>
        <taxon>Chiroptera</taxon>
        <taxon>Yinpterochiroptera</taxon>
        <taxon>Pteropodoidea</taxon>
        <taxon>Pteropodidae</taxon>
        <taxon>Pteropodinae</taxon>
        <taxon>Pteropus</taxon>
    </lineage>
</organism>
<dbReference type="GO" id="GO:0020037">
    <property type="term" value="F:heme binding"/>
    <property type="evidence" value="ECO:0007669"/>
    <property type="project" value="InterPro"/>
</dbReference>
<evidence type="ECO:0000313" key="2">
    <source>
        <dbReference type="Proteomes" id="UP000010552"/>
    </source>
</evidence>
<protein>
    <submittedName>
        <fullName evidence="1">Thyroid peroxidase</fullName>
    </submittedName>
</protein>
<dbReference type="STRING" id="9402.L5KT37"/>
<dbReference type="eggNOG" id="KOG2408">
    <property type="taxonomic scope" value="Eukaryota"/>
</dbReference>
<keyword evidence="2" id="KW-1185">Reference proteome</keyword>
<dbReference type="GO" id="GO:0004601">
    <property type="term" value="F:peroxidase activity"/>
    <property type="evidence" value="ECO:0007669"/>
    <property type="project" value="UniProtKB-KW"/>
</dbReference>
<dbReference type="EMBL" id="KB030580">
    <property type="protein sequence ID" value="ELK13948.1"/>
    <property type="molecule type" value="Genomic_DNA"/>
</dbReference>
<dbReference type="GO" id="GO:0006979">
    <property type="term" value="P:response to oxidative stress"/>
    <property type="evidence" value="ECO:0007669"/>
    <property type="project" value="InterPro"/>
</dbReference>
<dbReference type="InterPro" id="IPR010255">
    <property type="entry name" value="Haem_peroxidase_sf"/>
</dbReference>
<proteinExistence type="predicted"/>
<dbReference type="AlphaFoldDB" id="L5KT37"/>
<dbReference type="GO" id="GO:0005615">
    <property type="term" value="C:extracellular space"/>
    <property type="evidence" value="ECO:0007669"/>
    <property type="project" value="TreeGrafter"/>
</dbReference>